<gene>
    <name evidence="4" type="ORF">SAMN02745134_00649</name>
</gene>
<dbReference type="SUPFAM" id="SSF46689">
    <property type="entry name" value="Homeodomain-like"/>
    <property type="match status" value="1"/>
</dbReference>
<dbReference type="PANTHER" id="PTHR30328:SF54">
    <property type="entry name" value="HTH-TYPE TRANSCRIPTIONAL REPRESSOR SCO4008"/>
    <property type="match status" value="1"/>
</dbReference>
<evidence type="ECO:0000313" key="4">
    <source>
        <dbReference type="EMBL" id="SMC18731.1"/>
    </source>
</evidence>
<dbReference type="Pfam" id="PF00440">
    <property type="entry name" value="TetR_N"/>
    <property type="match status" value="1"/>
</dbReference>
<protein>
    <submittedName>
        <fullName evidence="4">Transcriptional regulator, TetR family</fullName>
    </submittedName>
</protein>
<evidence type="ECO:0000256" key="1">
    <source>
        <dbReference type="ARBA" id="ARBA00023125"/>
    </source>
</evidence>
<evidence type="ECO:0000259" key="3">
    <source>
        <dbReference type="PROSITE" id="PS50977"/>
    </source>
</evidence>
<dbReference type="GO" id="GO:0006355">
    <property type="term" value="P:regulation of DNA-templated transcription"/>
    <property type="evidence" value="ECO:0007669"/>
    <property type="project" value="UniProtKB-ARBA"/>
</dbReference>
<feature type="domain" description="HTH tetR-type" evidence="3">
    <location>
        <begin position="10"/>
        <end position="70"/>
    </location>
</feature>
<dbReference type="InterPro" id="IPR023772">
    <property type="entry name" value="DNA-bd_HTH_TetR-type_CS"/>
</dbReference>
<dbReference type="InterPro" id="IPR036271">
    <property type="entry name" value="Tet_transcr_reg_TetR-rel_C_sf"/>
</dbReference>
<organism evidence="4 5">
    <name type="scientific">Clostridium acidisoli DSM 12555</name>
    <dbReference type="NCBI Taxonomy" id="1121291"/>
    <lineage>
        <taxon>Bacteria</taxon>
        <taxon>Bacillati</taxon>
        <taxon>Bacillota</taxon>
        <taxon>Clostridia</taxon>
        <taxon>Eubacteriales</taxon>
        <taxon>Clostridiaceae</taxon>
        <taxon>Clostridium</taxon>
    </lineage>
</organism>
<evidence type="ECO:0000313" key="5">
    <source>
        <dbReference type="Proteomes" id="UP000192468"/>
    </source>
</evidence>
<accession>A0A1W1X5I5</accession>
<dbReference type="Gene3D" id="1.10.10.60">
    <property type="entry name" value="Homeodomain-like"/>
    <property type="match status" value="1"/>
</dbReference>
<dbReference type="EMBL" id="FWXH01000002">
    <property type="protein sequence ID" value="SMC18731.1"/>
    <property type="molecule type" value="Genomic_DNA"/>
</dbReference>
<keyword evidence="1 2" id="KW-0238">DNA-binding</keyword>
<keyword evidence="5" id="KW-1185">Reference proteome</keyword>
<name>A0A1W1X5I5_9CLOT</name>
<dbReference type="PROSITE" id="PS50977">
    <property type="entry name" value="HTH_TETR_2"/>
    <property type="match status" value="1"/>
</dbReference>
<dbReference type="AlphaFoldDB" id="A0A1W1X5I5"/>
<dbReference type="GO" id="GO:0003677">
    <property type="term" value="F:DNA binding"/>
    <property type="evidence" value="ECO:0007669"/>
    <property type="project" value="UniProtKB-UniRule"/>
</dbReference>
<dbReference type="Proteomes" id="UP000192468">
    <property type="component" value="Unassembled WGS sequence"/>
</dbReference>
<proteinExistence type="predicted"/>
<reference evidence="4 5" key="1">
    <citation type="submission" date="2017-04" db="EMBL/GenBank/DDBJ databases">
        <authorList>
            <person name="Afonso C.L."/>
            <person name="Miller P.J."/>
            <person name="Scott M.A."/>
            <person name="Spackman E."/>
            <person name="Goraichik I."/>
            <person name="Dimitrov K.M."/>
            <person name="Suarez D.L."/>
            <person name="Swayne D.E."/>
        </authorList>
    </citation>
    <scope>NUCLEOTIDE SEQUENCE [LARGE SCALE GENOMIC DNA]</scope>
    <source>
        <strain evidence="4 5">DSM 12555</strain>
    </source>
</reference>
<dbReference type="RefSeq" id="WP_084113829.1">
    <property type="nucleotide sequence ID" value="NZ_FWXH01000002.1"/>
</dbReference>
<dbReference type="InterPro" id="IPR009057">
    <property type="entry name" value="Homeodomain-like_sf"/>
</dbReference>
<dbReference type="PRINTS" id="PR00455">
    <property type="entry name" value="HTHTETR"/>
</dbReference>
<feature type="DNA-binding region" description="H-T-H motif" evidence="2">
    <location>
        <begin position="33"/>
        <end position="52"/>
    </location>
</feature>
<sequence>MITKLLNLDPQRRDAVLNAALKEFSLQGYDKASTNVIAKEAGISKALMFHYVSSKQELFLIVYDYFSDLMKKEYFELMNYDEKDIFDRLRQSYLLQIKLFEKYPWISKFSKLARVTNSAEINKELENRTREEDLNCYPKLFDKVDESKFRNGLDIEKCKQIIFWSNIGFTNQLLEDIRNGDISALNSEVIIKKIDEYFDELRKVFYISLND</sequence>
<dbReference type="STRING" id="1121291.SAMN02745134_00649"/>
<dbReference type="PANTHER" id="PTHR30328">
    <property type="entry name" value="TRANSCRIPTIONAL REPRESSOR"/>
    <property type="match status" value="1"/>
</dbReference>
<evidence type="ECO:0000256" key="2">
    <source>
        <dbReference type="PROSITE-ProRule" id="PRU00335"/>
    </source>
</evidence>
<dbReference type="Gene3D" id="1.10.357.10">
    <property type="entry name" value="Tetracycline Repressor, domain 2"/>
    <property type="match status" value="1"/>
</dbReference>
<dbReference type="PROSITE" id="PS01081">
    <property type="entry name" value="HTH_TETR_1"/>
    <property type="match status" value="1"/>
</dbReference>
<dbReference type="InterPro" id="IPR001647">
    <property type="entry name" value="HTH_TetR"/>
</dbReference>
<dbReference type="OrthoDB" id="9780939at2"/>
<dbReference type="InterPro" id="IPR050109">
    <property type="entry name" value="HTH-type_TetR-like_transc_reg"/>
</dbReference>
<dbReference type="SUPFAM" id="SSF48498">
    <property type="entry name" value="Tetracyclin repressor-like, C-terminal domain"/>
    <property type="match status" value="1"/>
</dbReference>